<dbReference type="Proteomes" id="UP001499989">
    <property type="component" value="Unassembled WGS sequence"/>
</dbReference>
<protein>
    <recommendedName>
        <fullName evidence="4">Transposase</fullName>
    </recommendedName>
</protein>
<reference evidence="2 3" key="1">
    <citation type="journal article" date="2019" name="Int. J. Syst. Evol. Microbiol.">
        <title>The Global Catalogue of Microorganisms (GCM) 10K type strain sequencing project: providing services to taxonomists for standard genome sequencing and annotation.</title>
        <authorList>
            <consortium name="The Broad Institute Genomics Platform"/>
            <consortium name="The Broad Institute Genome Sequencing Center for Infectious Disease"/>
            <person name="Wu L."/>
            <person name="Ma J."/>
        </authorList>
    </citation>
    <scope>NUCLEOTIDE SEQUENCE [LARGE SCALE GENOMIC DNA]</scope>
    <source>
        <strain evidence="2 3">JCM 4531</strain>
    </source>
</reference>
<name>A0ABN3SAZ2_9ACTN</name>
<keyword evidence="3" id="KW-1185">Reference proteome</keyword>
<accession>A0ABN3SAZ2</accession>
<evidence type="ECO:0000313" key="3">
    <source>
        <dbReference type="Proteomes" id="UP001499989"/>
    </source>
</evidence>
<organism evidence="2 3">
    <name type="scientific">Streptomyces violaceolatus</name>
    <dbReference type="NCBI Taxonomy" id="67378"/>
    <lineage>
        <taxon>Bacteria</taxon>
        <taxon>Bacillati</taxon>
        <taxon>Actinomycetota</taxon>
        <taxon>Actinomycetes</taxon>
        <taxon>Kitasatosporales</taxon>
        <taxon>Streptomycetaceae</taxon>
        <taxon>Streptomyces</taxon>
        <taxon>Streptomyces violaceoruber group</taxon>
    </lineage>
</organism>
<sequence>MRLTDPHALQRCTAGLRRGSDAVVRTLLGELALERACLQGERGGAPPGREAPEAAGVRRTTVPGAGHNVVLDRPTRPRRRSPGGTDSVRAGRQGQEPIVLVDVRRHRPPGTGQ</sequence>
<comment type="caution">
    <text evidence="2">The sequence shown here is derived from an EMBL/GenBank/DDBJ whole genome shotgun (WGS) entry which is preliminary data.</text>
</comment>
<dbReference type="EMBL" id="BAAASK010000001">
    <property type="protein sequence ID" value="GAA2669780.1"/>
    <property type="molecule type" value="Genomic_DNA"/>
</dbReference>
<proteinExistence type="predicted"/>
<feature type="compositionally biased region" description="Basic residues" evidence="1">
    <location>
        <begin position="104"/>
        <end position="113"/>
    </location>
</feature>
<feature type="region of interest" description="Disordered" evidence="1">
    <location>
        <begin position="62"/>
        <end position="113"/>
    </location>
</feature>
<evidence type="ECO:0000256" key="1">
    <source>
        <dbReference type="SAM" id="MobiDB-lite"/>
    </source>
</evidence>
<evidence type="ECO:0000313" key="2">
    <source>
        <dbReference type="EMBL" id="GAA2669780.1"/>
    </source>
</evidence>
<evidence type="ECO:0008006" key="4">
    <source>
        <dbReference type="Google" id="ProtNLM"/>
    </source>
</evidence>
<gene>
    <name evidence="2" type="ORF">GCM10010310_07830</name>
</gene>